<dbReference type="Pfam" id="PF15749">
    <property type="entry name" value="MRNIP"/>
    <property type="match status" value="1"/>
</dbReference>
<sequence length="218" mass="24428">YGRGTGADCRRHVQKLNTLQGQIDETIEENCLVSPRSFSNNVRSIDSHEKNDTDFKCLKLKESRWSHFMEGAQDEAEPVGDSMHCQHLALSTYDVSDFHKRNKRRRLHKRDGSSEMSANKFQEISDEYIGIDGLKTGNSVQWKHHLYPNSSISQTHRAGARDPGPQCARSAVESNTFVKSHGLPPPLSNIGRSNGFNATRLLTLQGSSLKGQVDLVDH</sequence>
<dbReference type="InterPro" id="IPR049472">
    <property type="entry name" value="MRNIP_N"/>
</dbReference>
<dbReference type="GO" id="GO:0007095">
    <property type="term" value="P:mitotic G2 DNA damage checkpoint signaling"/>
    <property type="evidence" value="ECO:0007669"/>
    <property type="project" value="TreeGrafter"/>
</dbReference>
<gene>
    <name evidence="3" type="ORF">GSLYS_00008880001</name>
</gene>
<keyword evidence="4" id="KW-1185">Reference proteome</keyword>
<reference evidence="3 4" key="1">
    <citation type="submission" date="2024-04" db="EMBL/GenBank/DDBJ databases">
        <authorList>
            <consortium name="Genoscope - CEA"/>
            <person name="William W."/>
        </authorList>
    </citation>
    <scope>NUCLEOTIDE SEQUENCE [LARGE SCALE GENOMIC DNA]</scope>
</reference>
<name>A0AAV2HLI0_LYMST</name>
<dbReference type="EMBL" id="CAXITT010000186">
    <property type="protein sequence ID" value="CAL1534920.1"/>
    <property type="molecule type" value="Genomic_DNA"/>
</dbReference>
<comment type="caution">
    <text evidence="3">The sequence shown here is derived from an EMBL/GenBank/DDBJ whole genome shotgun (WGS) entry which is preliminary data.</text>
</comment>
<feature type="compositionally biased region" description="Basic residues" evidence="1">
    <location>
        <begin position="100"/>
        <end position="109"/>
    </location>
</feature>
<evidence type="ECO:0000313" key="3">
    <source>
        <dbReference type="EMBL" id="CAL1534920.1"/>
    </source>
</evidence>
<feature type="non-terminal residue" evidence="3">
    <location>
        <position position="1"/>
    </location>
</feature>
<protein>
    <recommendedName>
        <fullName evidence="2">MRN complex-interacting protein N-terminal domain-containing protein</fullName>
    </recommendedName>
</protein>
<organism evidence="3 4">
    <name type="scientific">Lymnaea stagnalis</name>
    <name type="common">Great pond snail</name>
    <name type="synonym">Helix stagnalis</name>
    <dbReference type="NCBI Taxonomy" id="6523"/>
    <lineage>
        <taxon>Eukaryota</taxon>
        <taxon>Metazoa</taxon>
        <taxon>Spiralia</taxon>
        <taxon>Lophotrochozoa</taxon>
        <taxon>Mollusca</taxon>
        <taxon>Gastropoda</taxon>
        <taxon>Heterobranchia</taxon>
        <taxon>Euthyneura</taxon>
        <taxon>Panpulmonata</taxon>
        <taxon>Hygrophila</taxon>
        <taxon>Lymnaeoidea</taxon>
        <taxon>Lymnaeidae</taxon>
        <taxon>Lymnaea</taxon>
    </lineage>
</organism>
<dbReference type="InterPro" id="IPR032739">
    <property type="entry name" value="MRNIP"/>
</dbReference>
<evidence type="ECO:0000313" key="4">
    <source>
        <dbReference type="Proteomes" id="UP001497497"/>
    </source>
</evidence>
<evidence type="ECO:0000259" key="2">
    <source>
        <dbReference type="Pfam" id="PF15749"/>
    </source>
</evidence>
<accession>A0AAV2HLI0</accession>
<dbReference type="Proteomes" id="UP001497497">
    <property type="component" value="Unassembled WGS sequence"/>
</dbReference>
<feature type="region of interest" description="Disordered" evidence="1">
    <location>
        <begin position="99"/>
        <end position="118"/>
    </location>
</feature>
<proteinExistence type="predicted"/>
<dbReference type="PANTHER" id="PTHR15863:SF2">
    <property type="entry name" value="MRN COMPLEX-INTERACTING PROTEIN"/>
    <property type="match status" value="1"/>
</dbReference>
<dbReference type="PANTHER" id="PTHR15863">
    <property type="entry name" value="MRN COMPLEX-INTERACTING PROTEIN"/>
    <property type="match status" value="1"/>
</dbReference>
<feature type="non-terminal residue" evidence="3">
    <location>
        <position position="218"/>
    </location>
</feature>
<evidence type="ECO:0000256" key="1">
    <source>
        <dbReference type="SAM" id="MobiDB-lite"/>
    </source>
</evidence>
<dbReference type="GO" id="GO:0003682">
    <property type="term" value="F:chromatin binding"/>
    <property type="evidence" value="ECO:0007669"/>
    <property type="project" value="TreeGrafter"/>
</dbReference>
<dbReference type="AlphaFoldDB" id="A0AAV2HLI0"/>
<dbReference type="GO" id="GO:0005634">
    <property type="term" value="C:nucleus"/>
    <property type="evidence" value="ECO:0007669"/>
    <property type="project" value="TreeGrafter"/>
</dbReference>
<feature type="domain" description="MRN complex-interacting protein N-terminal" evidence="2">
    <location>
        <begin position="1"/>
        <end position="68"/>
    </location>
</feature>